<evidence type="ECO:0000256" key="3">
    <source>
        <dbReference type="ARBA" id="ARBA00023008"/>
    </source>
</evidence>
<feature type="domain" description="Plastocyanin-like" evidence="5">
    <location>
        <begin position="66"/>
        <end position="176"/>
    </location>
</feature>
<dbReference type="Gene3D" id="2.60.40.420">
    <property type="entry name" value="Cupredoxins - blue copper proteins"/>
    <property type="match status" value="1"/>
</dbReference>
<evidence type="ECO:0000313" key="7">
    <source>
        <dbReference type="Proteomes" id="UP000477722"/>
    </source>
</evidence>
<dbReference type="CDD" id="cd13861">
    <property type="entry name" value="CuRO_1_CumA_like"/>
    <property type="match status" value="1"/>
</dbReference>
<dbReference type="PROSITE" id="PS51257">
    <property type="entry name" value="PROKAR_LIPOPROTEIN"/>
    <property type="match status" value="1"/>
</dbReference>
<feature type="region of interest" description="Disordered" evidence="4">
    <location>
        <begin position="23"/>
        <end position="58"/>
    </location>
</feature>
<dbReference type="EMBL" id="JAAKZZ010000048">
    <property type="protein sequence ID" value="NGO68213.1"/>
    <property type="molecule type" value="Genomic_DNA"/>
</dbReference>
<feature type="compositionally biased region" description="Basic and acidic residues" evidence="4">
    <location>
        <begin position="23"/>
        <end position="32"/>
    </location>
</feature>
<dbReference type="InterPro" id="IPR045087">
    <property type="entry name" value="Cu-oxidase_fam"/>
</dbReference>
<keyword evidence="1" id="KW-0479">Metal-binding</keyword>
<dbReference type="RefSeq" id="WP_165297863.1">
    <property type="nucleotide sequence ID" value="NZ_JAAKZZ010000048.1"/>
</dbReference>
<dbReference type="InterPro" id="IPR011707">
    <property type="entry name" value="Cu-oxidase-like_N"/>
</dbReference>
<dbReference type="PANTHER" id="PTHR11709">
    <property type="entry name" value="MULTI-COPPER OXIDASE"/>
    <property type="match status" value="1"/>
</dbReference>
<dbReference type="Pfam" id="PF07732">
    <property type="entry name" value="Cu-oxidase_3"/>
    <property type="match status" value="1"/>
</dbReference>
<dbReference type="AlphaFoldDB" id="A0A6G4WT83"/>
<protein>
    <submittedName>
        <fullName evidence="6">Multicopper oxidase domain-containing protein</fullName>
    </submittedName>
</protein>
<dbReference type="Proteomes" id="UP000477722">
    <property type="component" value="Unassembled WGS sequence"/>
</dbReference>
<evidence type="ECO:0000256" key="2">
    <source>
        <dbReference type="ARBA" id="ARBA00023002"/>
    </source>
</evidence>
<dbReference type="InterPro" id="IPR008972">
    <property type="entry name" value="Cupredoxin"/>
</dbReference>
<dbReference type="PANTHER" id="PTHR11709:SF394">
    <property type="entry name" value="FI03373P-RELATED"/>
    <property type="match status" value="1"/>
</dbReference>
<evidence type="ECO:0000256" key="1">
    <source>
        <dbReference type="ARBA" id="ARBA00022723"/>
    </source>
</evidence>
<evidence type="ECO:0000259" key="5">
    <source>
        <dbReference type="Pfam" id="PF07732"/>
    </source>
</evidence>
<keyword evidence="2" id="KW-0560">Oxidoreductase</keyword>
<name>A0A6G4WT83_9ACTN</name>
<accession>A0A6G4WT83</accession>
<feature type="non-terminal residue" evidence="6">
    <location>
        <position position="221"/>
    </location>
</feature>
<gene>
    <name evidence="6" type="ORF">G5C65_07570</name>
</gene>
<dbReference type="SUPFAM" id="SSF49503">
    <property type="entry name" value="Cupredoxins"/>
    <property type="match status" value="1"/>
</dbReference>
<sequence>MHTPTRRTLLAAGAGLALTACTRERQSPDGKGDPYVSPSGKEVRAAEARRGKPGRTRTHRLTAAPARVALDGGTTVGTWTYGEELPGRELRVTAGDTLALTLANRLPRATSLHWHGLALRNDMDGVPHVTQRPVPAGGTFDYRFTVPHPGTYWFHPHTGVQLDRGLYAPLIVDDPKEPLSYDREWVVVLDDWVDGVQGSTPDGVLAELRKGMGGGGHGAHT</sequence>
<keyword evidence="7" id="KW-1185">Reference proteome</keyword>
<comment type="caution">
    <text evidence="6">The sequence shown here is derived from an EMBL/GenBank/DDBJ whole genome shotgun (WGS) entry which is preliminary data.</text>
</comment>
<reference evidence="6 7" key="1">
    <citation type="submission" date="2020-02" db="EMBL/GenBank/DDBJ databases">
        <title>Whole-genome analyses of novel actinobacteria.</title>
        <authorList>
            <person name="Sahin N."/>
            <person name="Tatar D."/>
        </authorList>
    </citation>
    <scope>NUCLEOTIDE SEQUENCE [LARGE SCALE GENOMIC DNA]</scope>
    <source>
        <strain evidence="6 7">SB3404</strain>
    </source>
</reference>
<evidence type="ECO:0000256" key="4">
    <source>
        <dbReference type="SAM" id="MobiDB-lite"/>
    </source>
</evidence>
<proteinExistence type="predicted"/>
<organism evidence="6 7">
    <name type="scientific">Streptomyces boncukensis</name>
    <dbReference type="NCBI Taxonomy" id="2711219"/>
    <lineage>
        <taxon>Bacteria</taxon>
        <taxon>Bacillati</taxon>
        <taxon>Actinomycetota</taxon>
        <taxon>Actinomycetes</taxon>
        <taxon>Kitasatosporales</taxon>
        <taxon>Streptomycetaceae</taxon>
        <taxon>Streptomyces</taxon>
    </lineage>
</organism>
<feature type="compositionally biased region" description="Basic and acidic residues" evidence="4">
    <location>
        <begin position="41"/>
        <end position="50"/>
    </location>
</feature>
<evidence type="ECO:0000313" key="6">
    <source>
        <dbReference type="EMBL" id="NGO68213.1"/>
    </source>
</evidence>
<dbReference type="GO" id="GO:0016491">
    <property type="term" value="F:oxidoreductase activity"/>
    <property type="evidence" value="ECO:0007669"/>
    <property type="project" value="UniProtKB-KW"/>
</dbReference>
<keyword evidence="3" id="KW-0186">Copper</keyword>
<dbReference type="GO" id="GO:0005507">
    <property type="term" value="F:copper ion binding"/>
    <property type="evidence" value="ECO:0007669"/>
    <property type="project" value="InterPro"/>
</dbReference>